<dbReference type="OrthoDB" id="9808002at2"/>
<dbReference type="KEGG" id="rul:UC8_21540"/>
<dbReference type="GO" id="GO:0051536">
    <property type="term" value="F:iron-sulfur cluster binding"/>
    <property type="evidence" value="ECO:0007669"/>
    <property type="project" value="UniProtKB-KW"/>
</dbReference>
<dbReference type="RefSeq" id="WP_068141259.1">
    <property type="nucleotide sequence ID" value="NZ_CP042914.1"/>
</dbReference>
<evidence type="ECO:0000256" key="4">
    <source>
        <dbReference type="ARBA" id="ARBA00012239"/>
    </source>
</evidence>
<feature type="domain" description="Aminotransferase class V" evidence="12">
    <location>
        <begin position="5"/>
        <end position="373"/>
    </location>
</feature>
<accession>A0A5B9QMC6</accession>
<evidence type="ECO:0000256" key="2">
    <source>
        <dbReference type="ARBA" id="ARBA00003120"/>
    </source>
</evidence>
<keyword evidence="6" id="KW-0479">Metal-binding</keyword>
<keyword evidence="7" id="KW-0663">Pyridoxal phosphate</keyword>
<dbReference type="InterPro" id="IPR016454">
    <property type="entry name" value="Cysteine_dSase"/>
</dbReference>
<dbReference type="Proteomes" id="UP000325286">
    <property type="component" value="Chromosome"/>
</dbReference>
<evidence type="ECO:0000259" key="12">
    <source>
        <dbReference type="Pfam" id="PF00266"/>
    </source>
</evidence>
<comment type="function">
    <text evidence="2">Catalyzes the removal of elemental sulfur atoms from cysteine to produce alanine. Seems to participate in the biosynthesis of the nitrogenase metalloclusters by providing the inorganic sulfur required for the Fe-S core formation.</text>
</comment>
<dbReference type="PANTHER" id="PTHR11601">
    <property type="entry name" value="CYSTEINE DESULFURYLASE FAMILY MEMBER"/>
    <property type="match status" value="1"/>
</dbReference>
<evidence type="ECO:0000256" key="1">
    <source>
        <dbReference type="ARBA" id="ARBA00001933"/>
    </source>
</evidence>
<dbReference type="FunFam" id="3.40.640.10:FF:000084">
    <property type="entry name" value="IscS-like cysteine desulfurase"/>
    <property type="match status" value="1"/>
</dbReference>
<dbReference type="InterPro" id="IPR015421">
    <property type="entry name" value="PyrdxlP-dep_Trfase_major"/>
</dbReference>
<evidence type="ECO:0000256" key="6">
    <source>
        <dbReference type="ARBA" id="ARBA00022723"/>
    </source>
</evidence>
<keyword evidence="5 13" id="KW-0808">Transferase</keyword>
<dbReference type="InterPro" id="IPR000192">
    <property type="entry name" value="Aminotrans_V_dom"/>
</dbReference>
<evidence type="ECO:0000256" key="7">
    <source>
        <dbReference type="ARBA" id="ARBA00022898"/>
    </source>
</evidence>
<keyword evidence="8" id="KW-0408">Iron</keyword>
<keyword evidence="9" id="KW-0411">Iron-sulfur</keyword>
<proteinExistence type="inferred from homology"/>
<organism evidence="13 14">
    <name type="scientific">Roseimaritima ulvae</name>
    <dbReference type="NCBI Taxonomy" id="980254"/>
    <lineage>
        <taxon>Bacteria</taxon>
        <taxon>Pseudomonadati</taxon>
        <taxon>Planctomycetota</taxon>
        <taxon>Planctomycetia</taxon>
        <taxon>Pirellulales</taxon>
        <taxon>Pirellulaceae</taxon>
        <taxon>Roseimaritima</taxon>
    </lineage>
</organism>
<comment type="similarity">
    <text evidence="3">Belongs to the class-V pyridoxal-phosphate-dependent aminotransferase family. NifS/IscS subfamily.</text>
</comment>
<evidence type="ECO:0000256" key="11">
    <source>
        <dbReference type="RuleBase" id="RU004504"/>
    </source>
</evidence>
<dbReference type="PROSITE" id="PS00595">
    <property type="entry name" value="AA_TRANSFER_CLASS_5"/>
    <property type="match status" value="1"/>
</dbReference>
<dbReference type="InterPro" id="IPR015424">
    <property type="entry name" value="PyrdxlP-dep_Trfase"/>
</dbReference>
<dbReference type="InterPro" id="IPR015422">
    <property type="entry name" value="PyrdxlP-dep_Trfase_small"/>
</dbReference>
<reference evidence="13 14" key="1">
    <citation type="submission" date="2019-08" db="EMBL/GenBank/DDBJ databases">
        <title>Deep-cultivation of Planctomycetes and their phenomic and genomic characterization uncovers novel biology.</title>
        <authorList>
            <person name="Wiegand S."/>
            <person name="Jogler M."/>
            <person name="Boedeker C."/>
            <person name="Pinto D."/>
            <person name="Vollmers J."/>
            <person name="Rivas-Marin E."/>
            <person name="Kohn T."/>
            <person name="Peeters S.H."/>
            <person name="Heuer A."/>
            <person name="Rast P."/>
            <person name="Oberbeckmann S."/>
            <person name="Bunk B."/>
            <person name="Jeske O."/>
            <person name="Meyerdierks A."/>
            <person name="Storesund J.E."/>
            <person name="Kallscheuer N."/>
            <person name="Luecker S."/>
            <person name="Lage O.M."/>
            <person name="Pohl T."/>
            <person name="Merkel B.J."/>
            <person name="Hornburger P."/>
            <person name="Mueller R.-W."/>
            <person name="Bruemmer F."/>
            <person name="Labrenz M."/>
            <person name="Spormann A.M."/>
            <person name="Op den Camp H."/>
            <person name="Overmann J."/>
            <person name="Amann R."/>
            <person name="Jetten M.S.M."/>
            <person name="Mascher T."/>
            <person name="Medema M.H."/>
            <person name="Devos D.P."/>
            <person name="Kaster A.-K."/>
            <person name="Ovreas L."/>
            <person name="Rohde M."/>
            <person name="Galperin M.Y."/>
            <person name="Jogler C."/>
        </authorList>
    </citation>
    <scope>NUCLEOTIDE SEQUENCE [LARGE SCALE GENOMIC DNA]</scope>
    <source>
        <strain evidence="13 14">UC8</strain>
    </source>
</reference>
<name>A0A5B9QMC6_9BACT</name>
<comment type="catalytic activity">
    <reaction evidence="10">
        <text>(sulfur carrier)-H + L-cysteine = (sulfur carrier)-SH + L-alanine</text>
        <dbReference type="Rhea" id="RHEA:43892"/>
        <dbReference type="Rhea" id="RHEA-COMP:14737"/>
        <dbReference type="Rhea" id="RHEA-COMP:14739"/>
        <dbReference type="ChEBI" id="CHEBI:29917"/>
        <dbReference type="ChEBI" id="CHEBI:35235"/>
        <dbReference type="ChEBI" id="CHEBI:57972"/>
        <dbReference type="ChEBI" id="CHEBI:64428"/>
        <dbReference type="EC" id="2.8.1.7"/>
    </reaction>
</comment>
<dbReference type="AlphaFoldDB" id="A0A5B9QMC6"/>
<comment type="cofactor">
    <cofactor evidence="1 11">
        <name>pyridoxal 5'-phosphate</name>
        <dbReference type="ChEBI" id="CHEBI:597326"/>
    </cofactor>
</comment>
<dbReference type="SUPFAM" id="SSF53383">
    <property type="entry name" value="PLP-dependent transferases"/>
    <property type="match status" value="1"/>
</dbReference>
<dbReference type="GO" id="GO:0046872">
    <property type="term" value="F:metal ion binding"/>
    <property type="evidence" value="ECO:0007669"/>
    <property type="project" value="UniProtKB-KW"/>
</dbReference>
<dbReference type="Gene3D" id="3.40.640.10">
    <property type="entry name" value="Type I PLP-dependent aspartate aminotransferase-like (Major domain)"/>
    <property type="match status" value="1"/>
</dbReference>
<dbReference type="EC" id="2.8.1.7" evidence="4"/>
<dbReference type="GO" id="GO:0031071">
    <property type="term" value="F:cysteine desulfurase activity"/>
    <property type="evidence" value="ECO:0007669"/>
    <property type="project" value="UniProtKB-EC"/>
</dbReference>
<gene>
    <name evidence="13" type="primary">iscS_3</name>
    <name evidence="13" type="ORF">UC8_21540</name>
</gene>
<evidence type="ECO:0000256" key="9">
    <source>
        <dbReference type="ARBA" id="ARBA00023014"/>
    </source>
</evidence>
<evidence type="ECO:0000256" key="3">
    <source>
        <dbReference type="ARBA" id="ARBA00006490"/>
    </source>
</evidence>
<keyword evidence="14" id="KW-1185">Reference proteome</keyword>
<sequence>MTDRIYLDHHSTTPCDRRVAEVMQRMLVDEFGNASSQHLFGQAAAAAVVESTDEMAAALEVLPSELLFTSGATESNTLALYGVCRHPRQRRRKIVTAATEHPAVLDPLARLAQEGFEVVHVPPYPHSHPLVGQVDMEALLEAIDDQTALVSLMWANNEIGTLQPLQQVAERCHQVGALLHCDATQAIGRVPVSLAKVDVDLLSGSAHKFYGPKGVGMLYVRQTGRRVRLRPMIEGGGQQQGLRSGTLNVPGIVAMGRALSIAMAQLDSDTDRIGGLRDRLWNKLATGVDGLQRNGPAFEAGRLAGNLNVLFPGVEGEALMAAVPSVACSSGSACNSVNPEPSHVLLAIGRSEAEARSSLRFGIGRFNTEQEIDTAAERLIAAYRHLRTMLA</sequence>
<evidence type="ECO:0000256" key="10">
    <source>
        <dbReference type="ARBA" id="ARBA00050776"/>
    </source>
</evidence>
<dbReference type="EMBL" id="CP042914">
    <property type="protein sequence ID" value="QEG40148.1"/>
    <property type="molecule type" value="Genomic_DNA"/>
</dbReference>
<dbReference type="PANTHER" id="PTHR11601:SF34">
    <property type="entry name" value="CYSTEINE DESULFURASE"/>
    <property type="match status" value="1"/>
</dbReference>
<protein>
    <recommendedName>
        <fullName evidence="4">cysteine desulfurase</fullName>
        <ecNumber evidence="4">2.8.1.7</ecNumber>
    </recommendedName>
</protein>
<evidence type="ECO:0000256" key="8">
    <source>
        <dbReference type="ARBA" id="ARBA00023004"/>
    </source>
</evidence>
<dbReference type="PIRSF" id="PIRSF005572">
    <property type="entry name" value="NifS"/>
    <property type="match status" value="1"/>
</dbReference>
<dbReference type="Gene3D" id="1.10.260.50">
    <property type="match status" value="1"/>
</dbReference>
<dbReference type="Pfam" id="PF00266">
    <property type="entry name" value="Aminotran_5"/>
    <property type="match status" value="1"/>
</dbReference>
<evidence type="ECO:0000313" key="13">
    <source>
        <dbReference type="EMBL" id="QEG40148.1"/>
    </source>
</evidence>
<dbReference type="Gene3D" id="3.90.1150.10">
    <property type="entry name" value="Aspartate Aminotransferase, domain 1"/>
    <property type="match status" value="1"/>
</dbReference>
<evidence type="ECO:0000313" key="14">
    <source>
        <dbReference type="Proteomes" id="UP000325286"/>
    </source>
</evidence>
<dbReference type="InterPro" id="IPR020578">
    <property type="entry name" value="Aminotrans_V_PyrdxlP_BS"/>
</dbReference>
<evidence type="ECO:0000256" key="5">
    <source>
        <dbReference type="ARBA" id="ARBA00022679"/>
    </source>
</evidence>